<comment type="subcellular location">
    <subcellularLocation>
        <location evidence="1">Membrane</location>
        <topology evidence="1">Peripheral membrane protein</topology>
    </subcellularLocation>
</comment>
<dbReference type="OrthoDB" id="10264848at2759"/>
<dbReference type="RefSeq" id="XP_002109861.1">
    <property type="nucleotide sequence ID" value="XM_002109825.1"/>
</dbReference>
<dbReference type="Gene3D" id="1.10.246.120">
    <property type="match status" value="1"/>
</dbReference>
<feature type="domain" description="VPS9" evidence="7">
    <location>
        <begin position="191"/>
        <end position="328"/>
    </location>
</feature>
<dbReference type="PhylomeDB" id="B3RNI5"/>
<comment type="similarity">
    <text evidence="2">Belongs to the GAPVD1 family.</text>
</comment>
<keyword evidence="6" id="KW-0472">Membrane</keyword>
<organism evidence="8 9">
    <name type="scientific">Trichoplax adhaerens</name>
    <name type="common">Trichoplax reptans</name>
    <dbReference type="NCBI Taxonomy" id="10228"/>
    <lineage>
        <taxon>Eukaryota</taxon>
        <taxon>Metazoa</taxon>
        <taxon>Placozoa</taxon>
        <taxon>Uniplacotomia</taxon>
        <taxon>Trichoplacea</taxon>
        <taxon>Trichoplacidae</taxon>
        <taxon>Trichoplax</taxon>
    </lineage>
</organism>
<evidence type="ECO:0000256" key="4">
    <source>
        <dbReference type="ARBA" id="ARBA00022583"/>
    </source>
</evidence>
<dbReference type="InterPro" id="IPR003123">
    <property type="entry name" value="VPS9"/>
</dbReference>
<dbReference type="eggNOG" id="KOG2319">
    <property type="taxonomic scope" value="Eukaryota"/>
</dbReference>
<dbReference type="STRING" id="10228.B3RNI5"/>
<sequence length="328" mass="38393">MNESASLSELLINFLQVQLFEAINLHDQMVVSQLHETLRCMKKLKADSRLVLFTALETDYNRREPYITYLVRCRQSLLATLSFLDKQIQRIDSFKGNCKYYFTSLCVKLFLEQYQDDVREFVNNFQNTSLTDEKNELLEHFLDQLYERISQHPIWQTANDEQLEDAYNAAERSIMSEIYIYAFYPHRDADLHRDLVFHQHIERLLEFITEDHEALQIPKIYRSLAPWPAAQEELASINAYKAPQDKLRCIQRCCSNIMDLLKIANEASVPGADDLVPVLVFVMIKANPPSLLSTIEYINGFYKNRISGEEQYCWMQFSAAVEFLKTLA</sequence>
<dbReference type="OMA" id="RDKEICS"/>
<dbReference type="GeneID" id="6751076"/>
<dbReference type="GO" id="GO:0031267">
    <property type="term" value="F:small GTPase binding"/>
    <property type="evidence" value="ECO:0000318"/>
    <property type="project" value="GO_Central"/>
</dbReference>
<keyword evidence="3" id="KW-0343">GTPase activation</keyword>
<dbReference type="EMBL" id="DS985242">
    <property type="protein sequence ID" value="EDV28027.1"/>
    <property type="molecule type" value="Genomic_DNA"/>
</dbReference>
<dbReference type="GO" id="GO:0005085">
    <property type="term" value="F:guanyl-nucleotide exchange factor activity"/>
    <property type="evidence" value="ECO:0000318"/>
    <property type="project" value="GO_Central"/>
</dbReference>
<dbReference type="GO" id="GO:0016020">
    <property type="term" value="C:membrane"/>
    <property type="evidence" value="ECO:0007669"/>
    <property type="project" value="UniProtKB-SubCell"/>
</dbReference>
<evidence type="ECO:0000256" key="1">
    <source>
        <dbReference type="ARBA" id="ARBA00004170"/>
    </source>
</evidence>
<dbReference type="PANTHER" id="PTHR23101">
    <property type="entry name" value="RAB GDP/GTP EXCHANGE FACTOR"/>
    <property type="match status" value="1"/>
</dbReference>
<evidence type="ECO:0000256" key="3">
    <source>
        <dbReference type="ARBA" id="ARBA00022468"/>
    </source>
</evidence>
<dbReference type="SMART" id="SM00167">
    <property type="entry name" value="VPS9"/>
    <property type="match status" value="1"/>
</dbReference>
<dbReference type="PANTHER" id="PTHR23101:SF25">
    <property type="entry name" value="GTPASE-ACTIVATING PROTEIN AND VPS9 DOMAIN-CONTAINING PROTEIN 1"/>
    <property type="match status" value="1"/>
</dbReference>
<keyword evidence="5" id="KW-0344">Guanine-nucleotide releasing factor</keyword>
<dbReference type="KEGG" id="tad:TRIADDRAFT_20735"/>
<dbReference type="GO" id="GO:0051049">
    <property type="term" value="P:regulation of transport"/>
    <property type="evidence" value="ECO:0007669"/>
    <property type="project" value="UniProtKB-ARBA"/>
</dbReference>
<dbReference type="GO" id="GO:0005096">
    <property type="term" value="F:GTPase activator activity"/>
    <property type="evidence" value="ECO:0007669"/>
    <property type="project" value="UniProtKB-KW"/>
</dbReference>
<evidence type="ECO:0000259" key="7">
    <source>
        <dbReference type="PROSITE" id="PS51205"/>
    </source>
</evidence>
<dbReference type="InterPro" id="IPR045046">
    <property type="entry name" value="Vps9-like"/>
</dbReference>
<dbReference type="GO" id="GO:0030139">
    <property type="term" value="C:endocytic vesicle"/>
    <property type="evidence" value="ECO:0000318"/>
    <property type="project" value="GO_Central"/>
</dbReference>
<dbReference type="Gene3D" id="1.20.1050.80">
    <property type="entry name" value="VPS9 domain"/>
    <property type="match status" value="1"/>
</dbReference>
<reference evidence="8 9" key="1">
    <citation type="journal article" date="2008" name="Nature">
        <title>The Trichoplax genome and the nature of placozoans.</title>
        <authorList>
            <person name="Srivastava M."/>
            <person name="Begovic E."/>
            <person name="Chapman J."/>
            <person name="Putnam N.H."/>
            <person name="Hellsten U."/>
            <person name="Kawashima T."/>
            <person name="Kuo A."/>
            <person name="Mitros T."/>
            <person name="Salamov A."/>
            <person name="Carpenter M.L."/>
            <person name="Signorovitch A.Y."/>
            <person name="Moreno M.A."/>
            <person name="Kamm K."/>
            <person name="Grimwood J."/>
            <person name="Schmutz J."/>
            <person name="Shapiro H."/>
            <person name="Grigoriev I.V."/>
            <person name="Buss L.W."/>
            <person name="Schierwater B."/>
            <person name="Dellaporta S.L."/>
            <person name="Rokhsar D.S."/>
        </authorList>
    </citation>
    <scope>NUCLEOTIDE SEQUENCE [LARGE SCALE GENOMIC DNA]</scope>
    <source>
        <strain evidence="8 9">Grell-BS-1999</strain>
    </source>
</reference>
<accession>B3RNI5</accession>
<dbReference type="Pfam" id="PF02204">
    <property type="entry name" value="VPS9"/>
    <property type="match status" value="1"/>
</dbReference>
<keyword evidence="4" id="KW-0254">Endocytosis</keyword>
<evidence type="ECO:0000313" key="9">
    <source>
        <dbReference type="Proteomes" id="UP000009022"/>
    </source>
</evidence>
<dbReference type="HOGENOM" id="CLU_018346_0_0_1"/>
<name>B3RNI5_TRIAD</name>
<evidence type="ECO:0000256" key="2">
    <source>
        <dbReference type="ARBA" id="ARBA00008489"/>
    </source>
</evidence>
<dbReference type="CTD" id="6751076"/>
<protein>
    <recommendedName>
        <fullName evidence="7">VPS9 domain-containing protein</fullName>
    </recommendedName>
</protein>
<dbReference type="GO" id="GO:0006897">
    <property type="term" value="P:endocytosis"/>
    <property type="evidence" value="ECO:0007669"/>
    <property type="project" value="UniProtKB-KW"/>
</dbReference>
<keyword evidence="9" id="KW-1185">Reference proteome</keyword>
<dbReference type="Pfam" id="PF18151">
    <property type="entry name" value="DUF5601"/>
    <property type="match status" value="1"/>
</dbReference>
<gene>
    <name evidence="8" type="ORF">TRIADDRAFT_20735</name>
</gene>
<dbReference type="PROSITE" id="PS51205">
    <property type="entry name" value="VPS9"/>
    <property type="match status" value="1"/>
</dbReference>
<dbReference type="GO" id="GO:0005829">
    <property type="term" value="C:cytosol"/>
    <property type="evidence" value="ECO:0000318"/>
    <property type="project" value="GO_Central"/>
</dbReference>
<dbReference type="SUPFAM" id="SSF109993">
    <property type="entry name" value="VPS9 domain"/>
    <property type="match status" value="1"/>
</dbReference>
<evidence type="ECO:0000256" key="6">
    <source>
        <dbReference type="ARBA" id="ARBA00023136"/>
    </source>
</evidence>
<dbReference type="InterPro" id="IPR041545">
    <property type="entry name" value="DUF5601"/>
</dbReference>
<evidence type="ECO:0000256" key="5">
    <source>
        <dbReference type="ARBA" id="ARBA00022658"/>
    </source>
</evidence>
<dbReference type="AlphaFoldDB" id="B3RNI5"/>
<dbReference type="FunFam" id="1.20.1050.80:FF:000001">
    <property type="entry name" value="GTPase-activating protein and VPS9 domain-containing protein 1 isoform X1"/>
    <property type="match status" value="1"/>
</dbReference>
<proteinExistence type="inferred from homology"/>
<dbReference type="InParanoid" id="B3RNI5"/>
<dbReference type="InterPro" id="IPR037191">
    <property type="entry name" value="VPS9_dom_sf"/>
</dbReference>
<dbReference type="Proteomes" id="UP000009022">
    <property type="component" value="Unassembled WGS sequence"/>
</dbReference>
<evidence type="ECO:0000313" key="8">
    <source>
        <dbReference type="EMBL" id="EDV28027.1"/>
    </source>
</evidence>